<accession>A0A0W0F2B9</accession>
<dbReference type="EMBL" id="LATX01002383">
    <property type="protein sequence ID" value="KTB30487.1"/>
    <property type="molecule type" value="Genomic_DNA"/>
</dbReference>
<evidence type="ECO:0000313" key="2">
    <source>
        <dbReference type="Proteomes" id="UP000054988"/>
    </source>
</evidence>
<name>A0A0W0F2B9_MONRR</name>
<reference evidence="1 2" key="1">
    <citation type="submission" date="2015-12" db="EMBL/GenBank/DDBJ databases">
        <title>Draft genome sequence of Moniliophthora roreri, the causal agent of frosty pod rot of cacao.</title>
        <authorList>
            <person name="Aime M.C."/>
            <person name="Diaz-Valderrama J.R."/>
            <person name="Kijpornyongpan T."/>
            <person name="Phillips-Mora W."/>
        </authorList>
    </citation>
    <scope>NUCLEOTIDE SEQUENCE [LARGE SCALE GENOMIC DNA]</scope>
    <source>
        <strain evidence="1 2">MCA 2952</strain>
    </source>
</reference>
<sequence>MVEVTETEEELDVFDFIGSRPVSDSLDLIFSYPQTIGQEDVAKEFALRYVELTLLGITEQVMLLELLKNLLDVLLIVVYILRVDENVVKVDNNTDVQQVSENGVDKVLESSRSIGAKHSFPLVTISNSYEMVCVVKVKLGVNGGFAQGIEQIGDERKPQKSTHRCRALDFFMKSTGALKGEPEEVMNPL</sequence>
<gene>
    <name evidence="1" type="ORF">WG66_16949</name>
</gene>
<proteinExistence type="predicted"/>
<dbReference type="Proteomes" id="UP000054988">
    <property type="component" value="Unassembled WGS sequence"/>
</dbReference>
<dbReference type="AlphaFoldDB" id="A0A0W0F2B9"/>
<comment type="caution">
    <text evidence="1">The sequence shown here is derived from an EMBL/GenBank/DDBJ whole genome shotgun (WGS) entry which is preliminary data.</text>
</comment>
<organism evidence="1 2">
    <name type="scientific">Moniliophthora roreri</name>
    <name type="common">Frosty pod rot fungus</name>
    <name type="synonym">Monilia roreri</name>
    <dbReference type="NCBI Taxonomy" id="221103"/>
    <lineage>
        <taxon>Eukaryota</taxon>
        <taxon>Fungi</taxon>
        <taxon>Dikarya</taxon>
        <taxon>Basidiomycota</taxon>
        <taxon>Agaricomycotina</taxon>
        <taxon>Agaricomycetes</taxon>
        <taxon>Agaricomycetidae</taxon>
        <taxon>Agaricales</taxon>
        <taxon>Marasmiineae</taxon>
        <taxon>Marasmiaceae</taxon>
        <taxon>Moniliophthora</taxon>
    </lineage>
</organism>
<evidence type="ECO:0000313" key="1">
    <source>
        <dbReference type="EMBL" id="KTB30487.1"/>
    </source>
</evidence>
<protein>
    <submittedName>
        <fullName evidence="1">Uncharacterized protein</fullName>
    </submittedName>
</protein>